<keyword evidence="3 5" id="KW-0133">Cell shape</keyword>
<protein>
    <recommendedName>
        <fullName evidence="2 5">Cell shape-determining protein MreC</fullName>
    </recommendedName>
    <alternativeName>
        <fullName evidence="4 5">Cell shape protein MreC</fullName>
    </alternativeName>
</protein>
<evidence type="ECO:0000313" key="8">
    <source>
        <dbReference type="EMBL" id="CVK20422.1"/>
    </source>
</evidence>
<dbReference type="RefSeq" id="WP_075754600.1">
    <property type="nucleotide sequence ID" value="NZ_CP146991.1"/>
</dbReference>
<sequence>MRFIHKKAVILLVAVLTVFLLAGTVAKGKYQFAFMEQTVITLLTPIEYVLGKLGFAIRHTSSFTRQIMTVYRDNQALKAENEGLRQKDVNTTEILAENARLRGMLDYKKTVPQFDFITAQVIARDPGTWTSIIIINRGAADGIAKDMAVVTAQGLVGNVVTVYNNAAKVQLILDPRSAVGCLVQRPESRVAGIVEGSTFNSHAPRMINIARDADVIKGDKIITSGFGGIYPKGLLVGEVMDIVNDEGGLLKYAVLKPAVDFDRLEEVLIIVQSREVQLVPSAAAPTTPGQTWSSSPVQPKGAGQ</sequence>
<dbReference type="InterPro" id="IPR042177">
    <property type="entry name" value="Cell/Rod_1"/>
</dbReference>
<evidence type="ECO:0000256" key="5">
    <source>
        <dbReference type="PIRNR" id="PIRNR038471"/>
    </source>
</evidence>
<dbReference type="EMBL" id="FCOW01000018">
    <property type="protein sequence ID" value="CVK20422.1"/>
    <property type="molecule type" value="Genomic_DNA"/>
</dbReference>
<dbReference type="PANTHER" id="PTHR34138">
    <property type="entry name" value="CELL SHAPE-DETERMINING PROTEIN MREC"/>
    <property type="match status" value="1"/>
</dbReference>
<feature type="domain" description="Rod shape-determining protein MreC beta-barrel core" evidence="7">
    <location>
        <begin position="121"/>
        <end position="270"/>
    </location>
</feature>
<reference evidence="8 9" key="1">
    <citation type="submission" date="2016-01" db="EMBL/GenBank/DDBJ databases">
        <authorList>
            <person name="Brown R."/>
        </authorList>
    </citation>
    <scope>NUCLEOTIDE SEQUENCE [LARGE SCALE GENOMIC DNA]</scope>
    <source>
        <strain evidence="8">Sporomusa sphaeroides DSM 2875</strain>
    </source>
</reference>
<accession>A0ABP2C913</accession>
<evidence type="ECO:0000313" key="9">
    <source>
        <dbReference type="Proteomes" id="UP000245702"/>
    </source>
</evidence>
<name>A0ABP2C913_9FIRM</name>
<evidence type="ECO:0000256" key="2">
    <source>
        <dbReference type="ARBA" id="ARBA00013855"/>
    </source>
</evidence>
<evidence type="ECO:0000256" key="6">
    <source>
        <dbReference type="SAM" id="MobiDB-lite"/>
    </source>
</evidence>
<evidence type="ECO:0000259" key="7">
    <source>
        <dbReference type="Pfam" id="PF04085"/>
    </source>
</evidence>
<organism evidence="8 9">
    <name type="scientific">Sporomusa sphaeroides DSM 2875</name>
    <dbReference type="NCBI Taxonomy" id="1337886"/>
    <lineage>
        <taxon>Bacteria</taxon>
        <taxon>Bacillati</taxon>
        <taxon>Bacillota</taxon>
        <taxon>Negativicutes</taxon>
        <taxon>Selenomonadales</taxon>
        <taxon>Sporomusaceae</taxon>
        <taxon>Sporomusa</taxon>
    </lineage>
</organism>
<dbReference type="PANTHER" id="PTHR34138:SF1">
    <property type="entry name" value="CELL SHAPE-DETERMINING PROTEIN MREC"/>
    <property type="match status" value="1"/>
</dbReference>
<dbReference type="NCBIfam" id="TIGR00219">
    <property type="entry name" value="mreC"/>
    <property type="match status" value="1"/>
</dbReference>
<evidence type="ECO:0000256" key="3">
    <source>
        <dbReference type="ARBA" id="ARBA00022960"/>
    </source>
</evidence>
<dbReference type="PIRSF" id="PIRSF038471">
    <property type="entry name" value="MreC"/>
    <property type="match status" value="1"/>
</dbReference>
<gene>
    <name evidence="8" type="primary">mreC</name>
    <name evidence="8" type="ORF">SSPH_03090</name>
</gene>
<dbReference type="Gene3D" id="2.40.10.340">
    <property type="entry name" value="Rod shape-determining protein MreC, domain 1"/>
    <property type="match status" value="1"/>
</dbReference>
<feature type="region of interest" description="Disordered" evidence="6">
    <location>
        <begin position="281"/>
        <end position="304"/>
    </location>
</feature>
<feature type="compositionally biased region" description="Polar residues" evidence="6">
    <location>
        <begin position="287"/>
        <end position="297"/>
    </location>
</feature>
<comment type="function">
    <text evidence="5">Involved in formation and maintenance of cell shape.</text>
</comment>
<proteinExistence type="inferred from homology"/>
<dbReference type="InterPro" id="IPR042175">
    <property type="entry name" value="Cell/Rod_MreC_2"/>
</dbReference>
<dbReference type="InterPro" id="IPR007221">
    <property type="entry name" value="MreC"/>
</dbReference>
<evidence type="ECO:0000256" key="1">
    <source>
        <dbReference type="ARBA" id="ARBA00009369"/>
    </source>
</evidence>
<keyword evidence="9" id="KW-1185">Reference proteome</keyword>
<dbReference type="Pfam" id="PF04085">
    <property type="entry name" value="MreC"/>
    <property type="match status" value="1"/>
</dbReference>
<dbReference type="InterPro" id="IPR055342">
    <property type="entry name" value="MreC_beta-barrel_core"/>
</dbReference>
<dbReference type="Gene3D" id="2.40.10.350">
    <property type="entry name" value="Rod shape-determining protein MreC, domain 2"/>
    <property type="match status" value="1"/>
</dbReference>
<comment type="caution">
    <text evidence="8">The sequence shown here is derived from an EMBL/GenBank/DDBJ whole genome shotgun (WGS) entry which is preliminary data.</text>
</comment>
<dbReference type="Proteomes" id="UP000245702">
    <property type="component" value="Unassembled WGS sequence"/>
</dbReference>
<evidence type="ECO:0000256" key="4">
    <source>
        <dbReference type="ARBA" id="ARBA00032089"/>
    </source>
</evidence>
<comment type="similarity">
    <text evidence="1 5">Belongs to the MreC family.</text>
</comment>